<dbReference type="InterPro" id="IPR018796">
    <property type="entry name" value="COA8"/>
</dbReference>
<proteinExistence type="inferred from homology"/>
<dbReference type="GO" id="GO:0005743">
    <property type="term" value="C:mitochondrial inner membrane"/>
    <property type="evidence" value="ECO:0007669"/>
    <property type="project" value="UniProtKB-SubCell"/>
</dbReference>
<evidence type="ECO:0000256" key="3">
    <source>
        <dbReference type="ARBA" id="ARBA00022792"/>
    </source>
</evidence>
<evidence type="ECO:0000256" key="4">
    <source>
        <dbReference type="ARBA" id="ARBA00022946"/>
    </source>
</evidence>
<keyword evidence="5" id="KW-0496">Mitochondrion</keyword>
<keyword evidence="3" id="KW-0999">Mitochondrion inner membrane</keyword>
<dbReference type="AlphaFoldDB" id="A0A7R8ZP10"/>
<evidence type="ECO:0000313" key="7">
    <source>
        <dbReference type="EMBL" id="CAD7231018.1"/>
    </source>
</evidence>
<dbReference type="Pfam" id="PF10231">
    <property type="entry name" value="COA8"/>
    <property type="match status" value="1"/>
</dbReference>
<reference evidence="7" key="1">
    <citation type="submission" date="2020-11" db="EMBL/GenBank/DDBJ databases">
        <authorList>
            <person name="Tran Van P."/>
        </authorList>
    </citation>
    <scope>NUCLEOTIDE SEQUENCE</scope>
</reference>
<dbReference type="GO" id="GO:0097193">
    <property type="term" value="P:intrinsic apoptotic signaling pathway"/>
    <property type="evidence" value="ECO:0007669"/>
    <property type="project" value="InterPro"/>
</dbReference>
<evidence type="ECO:0000256" key="1">
    <source>
        <dbReference type="ARBA" id="ARBA00004443"/>
    </source>
</evidence>
<keyword evidence="6" id="KW-0472">Membrane</keyword>
<sequence>MTIFLSRPLSFRAPWSLVRWTSGKRGDPVEPVTEDWTGPADPISNIRELRLRVPPGESALEKRLRDTRERTREWHHRFWLKHNRSFLLARKAFRSQKARELGVNANQVPPDEMSQFYKLQLDGNRKTHMAYNNEWYRRNLEILLLSLMVEMEKVKNWFVWPRRS</sequence>
<dbReference type="OrthoDB" id="6246201at2759"/>
<evidence type="ECO:0000256" key="5">
    <source>
        <dbReference type="ARBA" id="ARBA00023128"/>
    </source>
</evidence>
<accession>A0A7R8ZP10</accession>
<dbReference type="PANTHER" id="PTHR31107:SF2">
    <property type="entry name" value="CYTOCHROME C OXIDASE ASSEMBLY FACTOR 8"/>
    <property type="match status" value="1"/>
</dbReference>
<dbReference type="PANTHER" id="PTHR31107">
    <property type="entry name" value="APOPTOGENIC PROTEIN 1, MITOCHONDRIAL"/>
    <property type="match status" value="1"/>
</dbReference>
<evidence type="ECO:0000256" key="2">
    <source>
        <dbReference type="ARBA" id="ARBA00005453"/>
    </source>
</evidence>
<organism evidence="7">
    <name type="scientific">Cyprideis torosa</name>
    <dbReference type="NCBI Taxonomy" id="163714"/>
    <lineage>
        <taxon>Eukaryota</taxon>
        <taxon>Metazoa</taxon>
        <taxon>Ecdysozoa</taxon>
        <taxon>Arthropoda</taxon>
        <taxon>Crustacea</taxon>
        <taxon>Oligostraca</taxon>
        <taxon>Ostracoda</taxon>
        <taxon>Podocopa</taxon>
        <taxon>Podocopida</taxon>
        <taxon>Cytherocopina</taxon>
        <taxon>Cytheroidea</taxon>
        <taxon>Cytherideidae</taxon>
        <taxon>Cyprideis</taxon>
    </lineage>
</organism>
<name>A0A7R8ZP10_9CRUS</name>
<evidence type="ECO:0000256" key="6">
    <source>
        <dbReference type="ARBA" id="ARBA00023136"/>
    </source>
</evidence>
<keyword evidence="4" id="KW-0809">Transit peptide</keyword>
<protein>
    <submittedName>
        <fullName evidence="7">Uncharacterized protein</fullName>
    </submittedName>
</protein>
<comment type="similarity">
    <text evidence="2">Belongs to the COA8 family.</text>
</comment>
<comment type="subcellular location">
    <subcellularLocation>
        <location evidence="1">Mitochondrion inner membrane</location>
        <topology evidence="1">Peripheral membrane protein</topology>
        <orientation evidence="1">Matrix side</orientation>
    </subcellularLocation>
</comment>
<gene>
    <name evidence="7" type="ORF">CTOB1V02_LOCUS8873</name>
</gene>
<dbReference type="EMBL" id="OB663133">
    <property type="protein sequence ID" value="CAD7231018.1"/>
    <property type="molecule type" value="Genomic_DNA"/>
</dbReference>